<name>G8JRM2_ERECY</name>
<dbReference type="GeneID" id="11470983"/>
<dbReference type="OMA" id="PWKCIDL"/>
<dbReference type="FunCoup" id="G8JRM2">
    <property type="interactions" value="24"/>
</dbReference>
<keyword evidence="3" id="KW-1185">Reference proteome</keyword>
<feature type="compositionally biased region" description="Basic and acidic residues" evidence="1">
    <location>
        <begin position="199"/>
        <end position="214"/>
    </location>
</feature>
<dbReference type="AlphaFoldDB" id="G8JRM2"/>
<dbReference type="KEGG" id="erc:Ecym_3299"/>
<dbReference type="Proteomes" id="UP000006790">
    <property type="component" value="Chromosome 3"/>
</dbReference>
<feature type="compositionally biased region" description="Basic residues" evidence="1">
    <location>
        <begin position="215"/>
        <end position="231"/>
    </location>
</feature>
<dbReference type="Pfam" id="PF09428">
    <property type="entry name" value="DUF2011"/>
    <property type="match status" value="1"/>
</dbReference>
<sequence length="231" mass="26847">MTEHEGVSRKELFEVDDKPSELDGSLLLPDLEFEFVEVECCNASEKCLDSSIQDEFDFPLFSCSAVEWSATQLNNSCNAGTSVQITNGHEPESPTQTRLSKVSLREEESEVIKNERPMSYYIAEYTTKQKKRLQLVAIEYDLIMKEAAKDRDNISSKYRGKFVDLVDHNAKVEAELLRQLKLKRRRPSKRQRMAKRLGKLRESERQNKVDEIKKMIKKKFHKRGGKKNKKK</sequence>
<dbReference type="RefSeq" id="XP_003645608.1">
    <property type="nucleotide sequence ID" value="XM_003645560.1"/>
</dbReference>
<accession>G8JRM2</accession>
<dbReference type="InterPro" id="IPR018555">
    <property type="entry name" value="C630.06c-like"/>
</dbReference>
<dbReference type="InParanoid" id="G8JRM2"/>
<evidence type="ECO:0000313" key="3">
    <source>
        <dbReference type="Proteomes" id="UP000006790"/>
    </source>
</evidence>
<dbReference type="eggNOG" id="ENOG502S1HU">
    <property type="taxonomic scope" value="Eukaryota"/>
</dbReference>
<dbReference type="OrthoDB" id="3994490at2759"/>
<reference evidence="3" key="1">
    <citation type="journal article" date="2012" name="G3 (Bethesda)">
        <title>Pichia sorbitophila, an interspecies yeast hybrid reveals early steps of genome resolution following polyploidization.</title>
        <authorList>
            <person name="Leh Louis V."/>
            <person name="Despons L."/>
            <person name="Friedrich A."/>
            <person name="Martin T."/>
            <person name="Durrens P."/>
            <person name="Casaregola S."/>
            <person name="Neuveglise C."/>
            <person name="Fairhead C."/>
            <person name="Marck C."/>
            <person name="Cruz J.A."/>
            <person name="Straub M.L."/>
            <person name="Kugler V."/>
            <person name="Sacerdot C."/>
            <person name="Uzunov Z."/>
            <person name="Thierry A."/>
            <person name="Weiss S."/>
            <person name="Bleykasten C."/>
            <person name="De Montigny J."/>
            <person name="Jacques N."/>
            <person name="Jung P."/>
            <person name="Lemaire M."/>
            <person name="Mallet S."/>
            <person name="Morel G."/>
            <person name="Richard G.F."/>
            <person name="Sarkar A."/>
            <person name="Savel G."/>
            <person name="Schacherer J."/>
            <person name="Seret M.L."/>
            <person name="Talla E."/>
            <person name="Samson G."/>
            <person name="Jubin C."/>
            <person name="Poulain J."/>
            <person name="Vacherie B."/>
            <person name="Barbe V."/>
            <person name="Pelletier E."/>
            <person name="Sherman D.J."/>
            <person name="Westhof E."/>
            <person name="Weissenbach J."/>
            <person name="Baret P.V."/>
            <person name="Wincker P."/>
            <person name="Gaillardin C."/>
            <person name="Dujon B."/>
            <person name="Souciet J.L."/>
        </authorList>
    </citation>
    <scope>NUCLEOTIDE SEQUENCE [LARGE SCALE GENOMIC DNA]</scope>
    <source>
        <strain evidence="3">CBS 270.75 / DBVPG 7215 / KCTC 17166 / NRRL Y-17582</strain>
    </source>
</reference>
<dbReference type="STRING" id="931890.G8JRM2"/>
<proteinExistence type="predicted"/>
<feature type="compositionally biased region" description="Basic residues" evidence="1">
    <location>
        <begin position="184"/>
        <end position="198"/>
    </location>
</feature>
<gene>
    <name evidence="2" type="ordered locus">Ecym_3299</name>
</gene>
<evidence type="ECO:0000313" key="2">
    <source>
        <dbReference type="EMBL" id="AET38791.1"/>
    </source>
</evidence>
<organism evidence="2 3">
    <name type="scientific">Eremothecium cymbalariae (strain CBS 270.75 / DBVPG 7215 / KCTC 17166 / NRRL Y-17582)</name>
    <name type="common">Yeast</name>
    <dbReference type="NCBI Taxonomy" id="931890"/>
    <lineage>
        <taxon>Eukaryota</taxon>
        <taxon>Fungi</taxon>
        <taxon>Dikarya</taxon>
        <taxon>Ascomycota</taxon>
        <taxon>Saccharomycotina</taxon>
        <taxon>Saccharomycetes</taxon>
        <taxon>Saccharomycetales</taxon>
        <taxon>Saccharomycetaceae</taxon>
        <taxon>Eremothecium</taxon>
    </lineage>
</organism>
<dbReference type="EMBL" id="CP002499">
    <property type="protein sequence ID" value="AET38791.1"/>
    <property type="molecule type" value="Genomic_DNA"/>
</dbReference>
<evidence type="ECO:0000256" key="1">
    <source>
        <dbReference type="SAM" id="MobiDB-lite"/>
    </source>
</evidence>
<feature type="region of interest" description="Disordered" evidence="1">
    <location>
        <begin position="184"/>
        <end position="231"/>
    </location>
</feature>
<protein>
    <submittedName>
        <fullName evidence="2">Uncharacterized protein</fullName>
    </submittedName>
</protein>
<dbReference type="HOGENOM" id="CLU_077719_1_0_1"/>